<evidence type="ECO:0000313" key="8">
    <source>
        <dbReference type="Proteomes" id="UP001642483"/>
    </source>
</evidence>
<dbReference type="PROSITE" id="PS01009">
    <property type="entry name" value="CRISP_1"/>
    <property type="match status" value="1"/>
</dbReference>
<dbReference type="InterPro" id="IPR018244">
    <property type="entry name" value="Allrgn_V5/Tpx1_CS"/>
</dbReference>
<dbReference type="InterPro" id="IPR036383">
    <property type="entry name" value="TSP1_rpt_sf"/>
</dbReference>
<dbReference type="PANTHER" id="PTHR22906">
    <property type="entry name" value="PROPERDIN"/>
    <property type="match status" value="1"/>
</dbReference>
<gene>
    <name evidence="7" type="ORF">CVLEPA_LOCUS27208</name>
</gene>
<evidence type="ECO:0000256" key="5">
    <source>
        <dbReference type="SAM" id="SignalP"/>
    </source>
</evidence>
<accession>A0ABP0GQ92</accession>
<dbReference type="PROSITE" id="PS50092">
    <property type="entry name" value="TSP1"/>
    <property type="match status" value="10"/>
</dbReference>
<dbReference type="PRINTS" id="PR00837">
    <property type="entry name" value="V5TPXLIKE"/>
</dbReference>
<keyword evidence="5" id="KW-0732">Signal</keyword>
<dbReference type="SMART" id="SM00209">
    <property type="entry name" value="TSP1"/>
    <property type="match status" value="10"/>
</dbReference>
<evidence type="ECO:0000256" key="2">
    <source>
        <dbReference type="ARBA" id="ARBA00022737"/>
    </source>
</evidence>
<proteinExistence type="inferred from homology"/>
<dbReference type="PRINTS" id="PR00838">
    <property type="entry name" value="V5ALLERGEN"/>
</dbReference>
<evidence type="ECO:0000256" key="3">
    <source>
        <dbReference type="ARBA" id="ARBA00023157"/>
    </source>
</evidence>
<comment type="similarity">
    <text evidence="1">Belongs to the CRISP family.</text>
</comment>
<organism evidence="7 8">
    <name type="scientific">Clavelina lepadiformis</name>
    <name type="common">Light-bulb sea squirt</name>
    <name type="synonym">Ascidia lepadiformis</name>
    <dbReference type="NCBI Taxonomy" id="159417"/>
    <lineage>
        <taxon>Eukaryota</taxon>
        <taxon>Metazoa</taxon>
        <taxon>Chordata</taxon>
        <taxon>Tunicata</taxon>
        <taxon>Ascidiacea</taxon>
        <taxon>Aplousobranchia</taxon>
        <taxon>Clavelinidae</taxon>
        <taxon>Clavelina</taxon>
    </lineage>
</organism>
<dbReference type="InterPro" id="IPR035940">
    <property type="entry name" value="CAP_sf"/>
</dbReference>
<dbReference type="InterPro" id="IPR000884">
    <property type="entry name" value="TSP1_rpt"/>
</dbReference>
<reference evidence="7 8" key="1">
    <citation type="submission" date="2024-02" db="EMBL/GenBank/DDBJ databases">
        <authorList>
            <person name="Daric V."/>
            <person name="Darras S."/>
        </authorList>
    </citation>
    <scope>NUCLEOTIDE SEQUENCE [LARGE SCALE GENOMIC DNA]</scope>
</reference>
<dbReference type="Pfam" id="PF00188">
    <property type="entry name" value="CAP"/>
    <property type="match status" value="1"/>
</dbReference>
<keyword evidence="2" id="KW-0677">Repeat</keyword>
<evidence type="ECO:0000259" key="6">
    <source>
        <dbReference type="SMART" id="SM00198"/>
    </source>
</evidence>
<dbReference type="Gene3D" id="3.40.33.10">
    <property type="entry name" value="CAP"/>
    <property type="match status" value="1"/>
</dbReference>
<protein>
    <recommendedName>
        <fullName evidence="6">SCP domain-containing protein</fullName>
    </recommendedName>
</protein>
<keyword evidence="3" id="KW-1015">Disulfide bond</keyword>
<evidence type="ECO:0000256" key="4">
    <source>
        <dbReference type="SAM" id="MobiDB-lite"/>
    </source>
</evidence>
<dbReference type="InterPro" id="IPR052065">
    <property type="entry name" value="Compl_asym_regulator"/>
</dbReference>
<dbReference type="PROSITE" id="PS01010">
    <property type="entry name" value="CRISP_2"/>
    <property type="match status" value="1"/>
</dbReference>
<dbReference type="InterPro" id="IPR002413">
    <property type="entry name" value="V5_allergen-like"/>
</dbReference>
<name>A0ABP0GQ92_CLALP</name>
<evidence type="ECO:0000256" key="1">
    <source>
        <dbReference type="ARBA" id="ARBA00009923"/>
    </source>
</evidence>
<dbReference type="Pfam" id="PF00090">
    <property type="entry name" value="TSP_1"/>
    <property type="match status" value="10"/>
</dbReference>
<dbReference type="SMART" id="SM00198">
    <property type="entry name" value="SCP"/>
    <property type="match status" value="1"/>
</dbReference>
<evidence type="ECO:0000313" key="7">
    <source>
        <dbReference type="EMBL" id="CAK8693924.1"/>
    </source>
</evidence>
<feature type="domain" description="SCP" evidence="6">
    <location>
        <begin position="35"/>
        <end position="186"/>
    </location>
</feature>
<dbReference type="InterPro" id="IPR014044">
    <property type="entry name" value="CAP_dom"/>
</dbReference>
<feature type="chain" id="PRO_5045863103" description="SCP domain-containing protein" evidence="5">
    <location>
        <begin position="25"/>
        <end position="788"/>
    </location>
</feature>
<dbReference type="SUPFAM" id="SSF82895">
    <property type="entry name" value="TSP-1 type 1 repeat"/>
    <property type="match status" value="10"/>
</dbReference>
<dbReference type="Gene3D" id="2.20.100.10">
    <property type="entry name" value="Thrombospondin type-1 (TSP1) repeat"/>
    <property type="match status" value="10"/>
</dbReference>
<feature type="signal peptide" evidence="5">
    <location>
        <begin position="1"/>
        <end position="24"/>
    </location>
</feature>
<sequence length="788" mass="87235">MKFGVCLNLNVIFGFICAFQCASARVLETYNFTDSIRTAVVDAHNLARRLVSPPAQNMRIMSWDNQLARLASQYSRRCLFKDNEQRSHSRFQPPGENIFVSRGLNFDRNYAVRSVVDWDAEKAYYSLDNGCQDNQICGHYTQVVWSDTFKVGCGASKCTSINVRGQEWRDATVLICNYGPSGNVVGRLPYVEGQSCEACHSSDRCENKLCTNPMREASVPPTPTWTEWGQWTECSATCGRNGGARTRRRSCSTTVISDCTGASINYDIFTCVLLLDCPTGGGGPSTAWNAWGRWSECSRSCGSGRQSRMRRCSTGNVRDCSGGNRMNLRCNTQPCVTTSAVWRAWGRWGDCSQSCGGGRQSRTRTCSTGTNGDCSGTNQSSRACNTQVCPSWRPWSAWGTCSKTCGAGQQARSRTCSTGNDQDCDGRNEMTSRCKTQDCPTWRRWSTWSDCSKSCDGGERSRSRNCSTGNNRDCDGKSEGTEACNTQDCPTWLNWNNWSSCTSSCGGGKRTRRRICSNRRRNDCTGSDEEGEACQTSPCPDWLHWSTWSDCSKSCGSGERSRSRNCSTGNNRDCDGTNQTTEACNAQDCPAWLNWNNWSSCTASCGGGTRTRRRICSNGRRNDCTGSDQEIEVCQTSPCPEWLSWSPWSDCSKSCGSGERSRSRICSTGNNRDCDGRSEVAKACNVQDCPTWEAWGAWESCSRTCGGGMRTRTRSCSTGSIKDCTGDAEIVEDCNTENCLIPTGIKDLSDNRHIMGPRLQHAIKSSRLRLVIWKLSIEKQVKSYPLNQ</sequence>
<keyword evidence="8" id="KW-1185">Reference proteome</keyword>
<comment type="caution">
    <text evidence="7">The sequence shown here is derived from an EMBL/GenBank/DDBJ whole genome shotgun (WGS) entry which is preliminary data.</text>
</comment>
<dbReference type="InterPro" id="IPR001283">
    <property type="entry name" value="CRISP-related"/>
</dbReference>
<dbReference type="PANTHER" id="PTHR22906:SF21">
    <property type="entry name" value="SEMA DOMAIN-CONTAINING PROTEIN"/>
    <property type="match status" value="1"/>
</dbReference>
<feature type="region of interest" description="Disordered" evidence="4">
    <location>
        <begin position="454"/>
        <end position="480"/>
    </location>
</feature>
<dbReference type="EMBL" id="CAWYQH010000141">
    <property type="protein sequence ID" value="CAK8693924.1"/>
    <property type="molecule type" value="Genomic_DNA"/>
</dbReference>
<dbReference type="Proteomes" id="UP001642483">
    <property type="component" value="Unassembled WGS sequence"/>
</dbReference>
<dbReference type="SUPFAM" id="SSF55797">
    <property type="entry name" value="PR-1-like"/>
    <property type="match status" value="1"/>
</dbReference>